<evidence type="ECO:0000313" key="3">
    <source>
        <dbReference type="RefSeq" id="XP_022325489.1"/>
    </source>
</evidence>
<dbReference type="CDD" id="cd18365">
    <property type="entry name" value="BTB_POZ_KCTD6_like"/>
    <property type="match status" value="1"/>
</dbReference>
<dbReference type="InterPro" id="IPR000210">
    <property type="entry name" value="BTB/POZ_dom"/>
</dbReference>
<feature type="domain" description="BTB" evidence="1">
    <location>
        <begin position="5"/>
        <end position="106"/>
    </location>
</feature>
<reference evidence="2" key="1">
    <citation type="submission" date="2024-06" db="UniProtKB">
        <authorList>
            <consortium name="RefSeq"/>
        </authorList>
    </citation>
    <scope>NUCLEOTIDE SEQUENCE [LARGE SCALE GENOMIC DNA]</scope>
</reference>
<dbReference type="GeneID" id="111125718"/>
<keyword evidence="2" id="KW-1185">Reference proteome</keyword>
<dbReference type="Gene3D" id="3.30.710.10">
    <property type="entry name" value="Potassium Channel Kv1.1, Chain A"/>
    <property type="match status" value="1"/>
</dbReference>
<name>A0A8B8DD74_CRAVI</name>
<dbReference type="InterPro" id="IPR003131">
    <property type="entry name" value="T1-type_BTB"/>
</dbReference>
<dbReference type="SUPFAM" id="SSF54695">
    <property type="entry name" value="POZ domain"/>
    <property type="match status" value="1"/>
</dbReference>
<dbReference type="InterPro" id="IPR011333">
    <property type="entry name" value="SKP1/BTB/POZ_sf"/>
</dbReference>
<evidence type="ECO:0000259" key="1">
    <source>
        <dbReference type="SMART" id="SM00225"/>
    </source>
</evidence>
<proteinExistence type="predicted"/>
<protein>
    <submittedName>
        <fullName evidence="3">BTB/POZ domain-containing protein KCTD6-like</fullName>
    </submittedName>
</protein>
<dbReference type="GO" id="GO:0051260">
    <property type="term" value="P:protein homooligomerization"/>
    <property type="evidence" value="ECO:0007669"/>
    <property type="project" value="InterPro"/>
</dbReference>
<dbReference type="RefSeq" id="XP_022325489.1">
    <property type="nucleotide sequence ID" value="XM_022469781.1"/>
</dbReference>
<accession>A0A8B8DD74</accession>
<sequence length="231" mass="26373">MDDTHILRLNVGGYIYTTTRSTVGKYPDSMLGVMFKGDIPSKTDQDGNYFIDRDGQMFRYILNFCRSGKLCLPQNFSEFDLLENEADFYQIQPLMNSITTAKQHAMKENVEVHYLEIVEVRTGTTATMPSKNSRVKTILLGRKEDLLALPSNIVGEEAAERLECKNGSNYVELEIYGSNMRIQLADFLSNTGWNLENSDLSSSSSLTKGQELSILCIEQTYRDRWKIYKLK</sequence>
<evidence type="ECO:0000313" key="2">
    <source>
        <dbReference type="Proteomes" id="UP000694844"/>
    </source>
</evidence>
<dbReference type="Proteomes" id="UP000694844">
    <property type="component" value="Chromosome 1"/>
</dbReference>
<dbReference type="AlphaFoldDB" id="A0A8B8DD74"/>
<dbReference type="PANTHER" id="PTHR14499">
    <property type="entry name" value="POTASSIUM CHANNEL TETRAMERIZATION DOMAIN-CONTAINING"/>
    <property type="match status" value="1"/>
</dbReference>
<dbReference type="KEGG" id="cvn:111125718"/>
<dbReference type="SMART" id="SM00225">
    <property type="entry name" value="BTB"/>
    <property type="match status" value="1"/>
</dbReference>
<dbReference type="PANTHER" id="PTHR14499:SF144">
    <property type="entry name" value="POTASSIUM CHANNEL TETRAMERISATION-TYPE BTB DOMAIN-CONTAINING PROTEIN"/>
    <property type="match status" value="1"/>
</dbReference>
<dbReference type="Pfam" id="PF02214">
    <property type="entry name" value="BTB_2"/>
    <property type="match status" value="1"/>
</dbReference>
<dbReference type="OrthoDB" id="2414723at2759"/>
<reference evidence="3" key="2">
    <citation type="submission" date="2025-08" db="UniProtKB">
        <authorList>
            <consortium name="RefSeq"/>
        </authorList>
    </citation>
    <scope>IDENTIFICATION</scope>
    <source>
        <tissue evidence="3">Whole sample</tissue>
    </source>
</reference>
<gene>
    <name evidence="3" type="primary">LOC111125718</name>
</gene>
<organism evidence="2 3">
    <name type="scientific">Crassostrea virginica</name>
    <name type="common">Eastern oyster</name>
    <dbReference type="NCBI Taxonomy" id="6565"/>
    <lineage>
        <taxon>Eukaryota</taxon>
        <taxon>Metazoa</taxon>
        <taxon>Spiralia</taxon>
        <taxon>Lophotrochozoa</taxon>
        <taxon>Mollusca</taxon>
        <taxon>Bivalvia</taxon>
        <taxon>Autobranchia</taxon>
        <taxon>Pteriomorphia</taxon>
        <taxon>Ostreida</taxon>
        <taxon>Ostreoidea</taxon>
        <taxon>Ostreidae</taxon>
        <taxon>Crassostrea</taxon>
    </lineage>
</organism>